<proteinExistence type="predicted"/>
<gene>
    <name evidence="1" type="ORF">PPSIR1_13048</name>
</gene>
<dbReference type="AlphaFoldDB" id="A6G0B4"/>
<reference evidence="1 2" key="1">
    <citation type="submission" date="2007-06" db="EMBL/GenBank/DDBJ databases">
        <authorList>
            <person name="Shimkets L."/>
            <person name="Ferriera S."/>
            <person name="Johnson J."/>
            <person name="Kravitz S."/>
            <person name="Beeson K."/>
            <person name="Sutton G."/>
            <person name="Rogers Y.-H."/>
            <person name="Friedman R."/>
            <person name="Frazier M."/>
            <person name="Venter J.C."/>
        </authorList>
    </citation>
    <scope>NUCLEOTIDE SEQUENCE [LARGE SCALE GENOMIC DNA]</scope>
    <source>
        <strain evidence="1 2">SIR-1</strain>
    </source>
</reference>
<protein>
    <submittedName>
        <fullName evidence="1">Uncharacterized protein</fullName>
    </submittedName>
</protein>
<dbReference type="OrthoDB" id="5526731at2"/>
<sequence length="195" mass="21475">MLDRTVAFRLGAQWLVVSAAGTNPRSTGGRRLSVSELRWSLRQLGDVHLLRRLIAIADISRPSSPMAVSATFRVDDRLAMLRIVDALVAQGRLHADARSSLRGGAQAQEYVPNQAAEPEEREVVNEELGWIEIELKDEDGDPVPKAKYELTLPDGTKKTGRLNAEGFARVNNIPDGECQVCFPDYDYSSWNAAAS</sequence>
<dbReference type="eggNOG" id="ENOG5030SR2">
    <property type="taxonomic scope" value="Bacteria"/>
</dbReference>
<comment type="caution">
    <text evidence="1">The sequence shown here is derived from an EMBL/GenBank/DDBJ whole genome shotgun (WGS) entry which is preliminary data.</text>
</comment>
<accession>A6G0B4</accession>
<dbReference type="Proteomes" id="UP000005801">
    <property type="component" value="Unassembled WGS sequence"/>
</dbReference>
<organism evidence="1 2">
    <name type="scientific">Plesiocystis pacifica SIR-1</name>
    <dbReference type="NCBI Taxonomy" id="391625"/>
    <lineage>
        <taxon>Bacteria</taxon>
        <taxon>Pseudomonadati</taxon>
        <taxon>Myxococcota</taxon>
        <taxon>Polyangia</taxon>
        <taxon>Nannocystales</taxon>
        <taxon>Nannocystaceae</taxon>
        <taxon>Plesiocystis</taxon>
    </lineage>
</organism>
<evidence type="ECO:0000313" key="2">
    <source>
        <dbReference type="Proteomes" id="UP000005801"/>
    </source>
</evidence>
<keyword evidence="2" id="KW-1185">Reference proteome</keyword>
<dbReference type="EMBL" id="ABCS01000008">
    <property type="protein sequence ID" value="EDM80811.1"/>
    <property type="molecule type" value="Genomic_DNA"/>
</dbReference>
<dbReference type="RefSeq" id="WP_006970163.1">
    <property type="nucleotide sequence ID" value="NZ_ABCS01000008.1"/>
</dbReference>
<dbReference type="STRING" id="391625.PPSIR1_13048"/>
<name>A6G0B4_9BACT</name>
<evidence type="ECO:0000313" key="1">
    <source>
        <dbReference type="EMBL" id="EDM80811.1"/>
    </source>
</evidence>